<protein>
    <submittedName>
        <fullName evidence="6">Putative pentatricopeptide repeat-containing protein, mitochondrial</fullName>
    </submittedName>
</protein>
<comment type="subcellular location">
    <subcellularLocation>
        <location evidence="1">Mitochondrion</location>
    </subcellularLocation>
</comment>
<organism evidence="6 7">
    <name type="scientific">Vitis vinifera</name>
    <name type="common">Grape</name>
    <dbReference type="NCBI Taxonomy" id="29760"/>
    <lineage>
        <taxon>Eukaryota</taxon>
        <taxon>Viridiplantae</taxon>
        <taxon>Streptophyta</taxon>
        <taxon>Embryophyta</taxon>
        <taxon>Tracheophyta</taxon>
        <taxon>Spermatophyta</taxon>
        <taxon>Magnoliopsida</taxon>
        <taxon>eudicotyledons</taxon>
        <taxon>Gunneridae</taxon>
        <taxon>Pentapetalae</taxon>
        <taxon>rosids</taxon>
        <taxon>Vitales</taxon>
        <taxon>Vitaceae</taxon>
        <taxon>Viteae</taxon>
        <taxon>Vitis</taxon>
    </lineage>
</organism>
<keyword evidence="4" id="KW-0496">Mitochondrion</keyword>
<evidence type="ECO:0000256" key="3">
    <source>
        <dbReference type="ARBA" id="ARBA00022946"/>
    </source>
</evidence>
<evidence type="ECO:0000256" key="1">
    <source>
        <dbReference type="ARBA" id="ARBA00004173"/>
    </source>
</evidence>
<dbReference type="NCBIfam" id="TIGR00756">
    <property type="entry name" value="PPR"/>
    <property type="match status" value="2"/>
</dbReference>
<reference evidence="6 7" key="1">
    <citation type="journal article" date="2018" name="PLoS Genet.">
        <title>Population sequencing reveals clonal diversity and ancestral inbreeding in the grapevine cultivar Chardonnay.</title>
        <authorList>
            <person name="Roach M.J."/>
            <person name="Johnson D.L."/>
            <person name="Bohlmann J."/>
            <person name="van Vuuren H.J."/>
            <person name="Jones S.J."/>
            <person name="Pretorius I.S."/>
            <person name="Schmidt S.A."/>
            <person name="Borneman A.R."/>
        </authorList>
    </citation>
    <scope>NUCLEOTIDE SEQUENCE [LARGE SCALE GENOMIC DNA]</scope>
    <source>
        <strain evidence="7">cv. Chardonnay</strain>
        <tissue evidence="6">Leaf</tissue>
    </source>
</reference>
<dbReference type="Pfam" id="PF01535">
    <property type="entry name" value="PPR"/>
    <property type="match status" value="1"/>
</dbReference>
<dbReference type="Pfam" id="PF13041">
    <property type="entry name" value="PPR_2"/>
    <property type="match status" value="2"/>
</dbReference>
<dbReference type="AlphaFoldDB" id="A0A438EGY2"/>
<feature type="repeat" description="PPR" evidence="5">
    <location>
        <begin position="307"/>
        <end position="341"/>
    </location>
</feature>
<evidence type="ECO:0000256" key="4">
    <source>
        <dbReference type="ARBA" id="ARBA00023128"/>
    </source>
</evidence>
<dbReference type="GO" id="GO:0003723">
    <property type="term" value="F:RNA binding"/>
    <property type="evidence" value="ECO:0007669"/>
    <property type="project" value="InterPro"/>
</dbReference>
<keyword evidence="3" id="KW-0809">Transit peptide</keyword>
<evidence type="ECO:0000313" key="7">
    <source>
        <dbReference type="Proteomes" id="UP000288805"/>
    </source>
</evidence>
<dbReference type="GO" id="GO:0009451">
    <property type="term" value="P:RNA modification"/>
    <property type="evidence" value="ECO:0007669"/>
    <property type="project" value="InterPro"/>
</dbReference>
<sequence length="486" mass="55147">MIWKITSLIFHRPKQVLSSISNPFSRQRILLSTFPANSPDLKTLCSNRQLKEALLEMGIQGLEVEFQGYDSVLTECISQTAIREGQRVHAHMIKTCYEPPVYLRTRLIVLYKKCRCLDDARRVLDEMPERNVVSWTAMISGYSQRGYASEALHLFVEMLMSGTAPNEFTFATVLTSCTSSSGFQLGRQIHSLVIKTSFESHIFVGSSLLDMYAKAGKICEARRVFDGLPERDVVSCTAIISGYAQLVFLTALSGLAALDHGRQVHSHVLRAKLPFYVVLQNSLIDMYSKCGSLTYSRRIFDSMPEETVISWNAMLVGYSKHGLGREAVELFKLMKEENKVKPDSVTFLAVLSGRVEEAFEFIKKMPFEPTAAIWGSLLGRWDDVRTVRELMKEKAVIKEPGRSWIELDQTLHTFHASDRSHQERKRTASIISLEEPVLVEITDYEMSRQTISLKQQDGTQYTDIAMRNDLSSITKSYQVEKLSDSF</sequence>
<dbReference type="Proteomes" id="UP000288805">
    <property type="component" value="Unassembled WGS sequence"/>
</dbReference>
<dbReference type="GO" id="GO:0005739">
    <property type="term" value="C:mitochondrion"/>
    <property type="evidence" value="ECO:0007669"/>
    <property type="project" value="UniProtKB-SubCell"/>
</dbReference>
<accession>A0A438EGY2</accession>
<evidence type="ECO:0000256" key="2">
    <source>
        <dbReference type="ARBA" id="ARBA00022737"/>
    </source>
</evidence>
<dbReference type="PROSITE" id="PS51375">
    <property type="entry name" value="PPR"/>
    <property type="match status" value="2"/>
</dbReference>
<keyword evidence="2" id="KW-0677">Repeat</keyword>
<dbReference type="FunFam" id="1.25.40.10:FF:000501">
    <property type="entry name" value="Putative pentatricopeptide repeat-containing protein mitochondrial"/>
    <property type="match status" value="1"/>
</dbReference>
<evidence type="ECO:0000313" key="6">
    <source>
        <dbReference type="EMBL" id="RVW46960.1"/>
    </source>
</evidence>
<dbReference type="FunFam" id="1.25.40.10:FF:000144">
    <property type="entry name" value="Pentatricopeptide repeat-containing protein, mitochondrial"/>
    <property type="match status" value="1"/>
</dbReference>
<name>A0A438EGY2_VITVI</name>
<feature type="repeat" description="PPR" evidence="5">
    <location>
        <begin position="131"/>
        <end position="165"/>
    </location>
</feature>
<dbReference type="EMBL" id="QGNW01001296">
    <property type="protein sequence ID" value="RVW46960.1"/>
    <property type="molecule type" value="Genomic_DNA"/>
</dbReference>
<dbReference type="InterPro" id="IPR046960">
    <property type="entry name" value="PPR_At4g14850-like_plant"/>
</dbReference>
<dbReference type="InterPro" id="IPR011990">
    <property type="entry name" value="TPR-like_helical_dom_sf"/>
</dbReference>
<comment type="caution">
    <text evidence="6">The sequence shown here is derived from an EMBL/GenBank/DDBJ whole genome shotgun (WGS) entry which is preliminary data.</text>
</comment>
<gene>
    <name evidence="6" type="primary">PCMP-H85_2</name>
    <name evidence="6" type="ORF">CK203_074465</name>
</gene>
<dbReference type="PANTHER" id="PTHR47926">
    <property type="entry name" value="PENTATRICOPEPTIDE REPEAT-CONTAINING PROTEIN"/>
    <property type="match status" value="1"/>
</dbReference>
<dbReference type="InterPro" id="IPR002885">
    <property type="entry name" value="PPR_rpt"/>
</dbReference>
<proteinExistence type="predicted"/>
<evidence type="ECO:0000256" key="5">
    <source>
        <dbReference type="PROSITE-ProRule" id="PRU00708"/>
    </source>
</evidence>
<dbReference type="Gene3D" id="1.25.40.10">
    <property type="entry name" value="Tetratricopeptide repeat domain"/>
    <property type="match status" value="3"/>
</dbReference>